<accession>A0ABP0V8S0</accession>
<keyword evidence="2" id="KW-1185">Reference proteome</keyword>
<comment type="caution">
    <text evidence="1">The sequence shown here is derived from an EMBL/GenBank/DDBJ whole genome shotgun (WGS) entry which is preliminary data.</text>
</comment>
<name>A0ABP0V8S0_9BRYO</name>
<dbReference type="Proteomes" id="UP001497444">
    <property type="component" value="Unassembled WGS sequence"/>
</dbReference>
<dbReference type="Pfam" id="PF02618">
    <property type="entry name" value="YceG"/>
    <property type="match status" value="1"/>
</dbReference>
<dbReference type="InterPro" id="IPR003770">
    <property type="entry name" value="MLTG-like"/>
</dbReference>
<reference evidence="1" key="1">
    <citation type="submission" date="2024-02" db="EMBL/GenBank/DDBJ databases">
        <authorList>
            <consortium name="ELIXIR-Norway"/>
            <consortium name="Elixir Norway"/>
        </authorList>
    </citation>
    <scope>NUCLEOTIDE SEQUENCE</scope>
</reference>
<evidence type="ECO:0000313" key="2">
    <source>
        <dbReference type="Proteomes" id="UP001497444"/>
    </source>
</evidence>
<protein>
    <submittedName>
        <fullName evidence="1">Uncharacterized protein</fullName>
    </submittedName>
</protein>
<proteinExistence type="predicted"/>
<dbReference type="EMBL" id="CAXAQS010000159">
    <property type="protein sequence ID" value="CAK9250361.1"/>
    <property type="molecule type" value="Genomic_DNA"/>
</dbReference>
<gene>
    <name evidence="1" type="ORF">CSSPJE1EN1_LOCUS25739</name>
</gene>
<evidence type="ECO:0000313" key="1">
    <source>
        <dbReference type="EMBL" id="CAK9250361.1"/>
    </source>
</evidence>
<organism evidence="1 2">
    <name type="scientific">Sphagnum jensenii</name>
    <dbReference type="NCBI Taxonomy" id="128206"/>
    <lineage>
        <taxon>Eukaryota</taxon>
        <taxon>Viridiplantae</taxon>
        <taxon>Streptophyta</taxon>
        <taxon>Embryophyta</taxon>
        <taxon>Bryophyta</taxon>
        <taxon>Sphagnophytina</taxon>
        <taxon>Sphagnopsida</taxon>
        <taxon>Sphagnales</taxon>
        <taxon>Sphagnaceae</taxon>
        <taxon>Sphagnum</taxon>
    </lineage>
</organism>
<sequence>MYHKFSEVWGPEQDKRAAQLGQQLGAAFCNVGLPFVMTRHQLITLASIVEKETGAPQERPMIASVFTIA</sequence>